<evidence type="ECO:0000313" key="9">
    <source>
        <dbReference type="Proteomes" id="UP000646911"/>
    </source>
</evidence>
<dbReference type="InterPro" id="IPR050189">
    <property type="entry name" value="MFS_Efflux_Transporters"/>
</dbReference>
<dbReference type="CDD" id="cd17324">
    <property type="entry name" value="MFS_NepI_like"/>
    <property type="match status" value="1"/>
</dbReference>
<feature type="transmembrane region" description="Helical" evidence="6">
    <location>
        <begin position="63"/>
        <end position="82"/>
    </location>
</feature>
<keyword evidence="5 6" id="KW-0472">Membrane</keyword>
<dbReference type="EMBL" id="JACOFX010000010">
    <property type="protein sequence ID" value="MBC3909462.1"/>
    <property type="molecule type" value="Genomic_DNA"/>
</dbReference>
<dbReference type="Proteomes" id="UP000646911">
    <property type="component" value="Unassembled WGS sequence"/>
</dbReference>
<evidence type="ECO:0000256" key="2">
    <source>
        <dbReference type="ARBA" id="ARBA00022475"/>
    </source>
</evidence>
<keyword evidence="9" id="KW-1185">Reference proteome</keyword>
<dbReference type="InterPro" id="IPR011701">
    <property type="entry name" value="MFS"/>
</dbReference>
<feature type="transmembrane region" description="Helical" evidence="6">
    <location>
        <begin position="118"/>
        <end position="140"/>
    </location>
</feature>
<evidence type="ECO:0000256" key="1">
    <source>
        <dbReference type="ARBA" id="ARBA00004651"/>
    </source>
</evidence>
<name>A0ABR6ZCJ3_9BURK</name>
<dbReference type="PROSITE" id="PS50850">
    <property type="entry name" value="MFS"/>
    <property type="match status" value="1"/>
</dbReference>
<feature type="transmembrane region" description="Helical" evidence="6">
    <location>
        <begin position="147"/>
        <end position="170"/>
    </location>
</feature>
<comment type="caution">
    <text evidence="8">The sequence shown here is derived from an EMBL/GenBank/DDBJ whole genome shotgun (WGS) entry which is preliminary data.</text>
</comment>
<feature type="transmembrane region" description="Helical" evidence="6">
    <location>
        <begin position="253"/>
        <end position="275"/>
    </location>
</feature>
<gene>
    <name evidence="8" type="ORF">H8L47_18025</name>
</gene>
<keyword evidence="2" id="KW-1003">Cell membrane</keyword>
<dbReference type="Gene3D" id="1.20.1250.20">
    <property type="entry name" value="MFS general substrate transporter like domains"/>
    <property type="match status" value="2"/>
</dbReference>
<accession>A0ABR6ZCJ3</accession>
<feature type="transmembrane region" description="Helical" evidence="6">
    <location>
        <begin position="375"/>
        <end position="393"/>
    </location>
</feature>
<dbReference type="SUPFAM" id="SSF103473">
    <property type="entry name" value="MFS general substrate transporter"/>
    <property type="match status" value="1"/>
</dbReference>
<evidence type="ECO:0000256" key="3">
    <source>
        <dbReference type="ARBA" id="ARBA00022692"/>
    </source>
</evidence>
<evidence type="ECO:0000256" key="4">
    <source>
        <dbReference type="ARBA" id="ARBA00022989"/>
    </source>
</evidence>
<dbReference type="Pfam" id="PF07690">
    <property type="entry name" value="MFS_1"/>
    <property type="match status" value="1"/>
</dbReference>
<feature type="domain" description="Major facilitator superfamily (MFS) profile" evidence="7">
    <location>
        <begin position="23"/>
        <end position="395"/>
    </location>
</feature>
<dbReference type="PANTHER" id="PTHR43124:SF3">
    <property type="entry name" value="CHLORAMPHENICOL EFFLUX PUMP RV0191"/>
    <property type="match status" value="1"/>
</dbReference>
<feature type="transmembrane region" description="Helical" evidence="6">
    <location>
        <begin position="282"/>
        <end position="304"/>
    </location>
</feature>
<proteinExistence type="predicted"/>
<dbReference type="RefSeq" id="WP_186954992.1">
    <property type="nucleotide sequence ID" value="NZ_JACOFX010000010.1"/>
</dbReference>
<feature type="transmembrane region" description="Helical" evidence="6">
    <location>
        <begin position="89"/>
        <end position="106"/>
    </location>
</feature>
<dbReference type="InterPro" id="IPR036259">
    <property type="entry name" value="MFS_trans_sf"/>
</dbReference>
<reference evidence="8 9" key="1">
    <citation type="submission" date="2020-08" db="EMBL/GenBank/DDBJ databases">
        <title>Novel species isolated from subtropical streams in China.</title>
        <authorList>
            <person name="Lu H."/>
        </authorList>
    </citation>
    <scope>NUCLEOTIDE SEQUENCE [LARGE SCALE GENOMIC DNA]</scope>
    <source>
        <strain evidence="8 9">NL8W</strain>
    </source>
</reference>
<dbReference type="InterPro" id="IPR020846">
    <property type="entry name" value="MFS_dom"/>
</dbReference>
<organism evidence="8 9">
    <name type="scientific">Undibacterium umbellatum</name>
    <dbReference type="NCBI Taxonomy" id="2762300"/>
    <lineage>
        <taxon>Bacteria</taxon>
        <taxon>Pseudomonadati</taxon>
        <taxon>Pseudomonadota</taxon>
        <taxon>Betaproteobacteria</taxon>
        <taxon>Burkholderiales</taxon>
        <taxon>Oxalobacteraceae</taxon>
        <taxon>Undibacterium</taxon>
    </lineage>
</organism>
<sequence length="395" mass="40815">MSTTPASLNAYATENTQRRFLYAVTALGLGAFAIGTGEFAMMGLLPEVAKDMVVSIPEAGHVISAYAFGVVIGAPMFAVLTASWPRRTLLIALILLFAAGNFAGTLTTDFLSLNVVRFIAGLPHGAYFGVATLVAANMVAPQKRATAVGLVILGLTSSTLLGVPAATWLGQTWGWQAAYVFVASLAVLSSVAVYFAVPDVAATKNANPRSELSALANKQVWLTLGIGAVGFGGMFAVFSYIKPILTEVTQMSAGVIPLILSLFGVGMVAGSMLGAHLADKNLLRSIAGLLLWNALVLGGVSFAMTYTISAIIWVFLLGTLVAIGPALQIRLMDVAGDAQTLAAALNHSSFNVANALGAWLGGAVITMGYGWTSTGWLGALLALGGLAVFGLSIRK</sequence>
<dbReference type="PANTHER" id="PTHR43124">
    <property type="entry name" value="PURINE EFFLUX PUMP PBUE"/>
    <property type="match status" value="1"/>
</dbReference>
<feature type="transmembrane region" description="Helical" evidence="6">
    <location>
        <begin position="20"/>
        <end position="43"/>
    </location>
</feature>
<feature type="transmembrane region" description="Helical" evidence="6">
    <location>
        <begin position="310"/>
        <end position="329"/>
    </location>
</feature>
<keyword evidence="3 6" id="KW-0812">Transmembrane</keyword>
<evidence type="ECO:0000256" key="6">
    <source>
        <dbReference type="SAM" id="Phobius"/>
    </source>
</evidence>
<evidence type="ECO:0000313" key="8">
    <source>
        <dbReference type="EMBL" id="MBC3909462.1"/>
    </source>
</evidence>
<evidence type="ECO:0000259" key="7">
    <source>
        <dbReference type="PROSITE" id="PS50850"/>
    </source>
</evidence>
<feature type="transmembrane region" description="Helical" evidence="6">
    <location>
        <begin position="219"/>
        <end position="241"/>
    </location>
</feature>
<evidence type="ECO:0000256" key="5">
    <source>
        <dbReference type="ARBA" id="ARBA00023136"/>
    </source>
</evidence>
<comment type="subcellular location">
    <subcellularLocation>
        <location evidence="1">Cell membrane</location>
        <topology evidence="1">Multi-pass membrane protein</topology>
    </subcellularLocation>
</comment>
<protein>
    <submittedName>
        <fullName evidence="8">MFS transporter</fullName>
    </submittedName>
</protein>
<feature type="transmembrane region" description="Helical" evidence="6">
    <location>
        <begin position="350"/>
        <end position="369"/>
    </location>
</feature>
<feature type="transmembrane region" description="Helical" evidence="6">
    <location>
        <begin position="176"/>
        <end position="198"/>
    </location>
</feature>
<keyword evidence="4 6" id="KW-1133">Transmembrane helix</keyword>